<keyword evidence="9" id="KW-1185">Reference proteome</keyword>
<dbReference type="Gene3D" id="2.60.40.10">
    <property type="entry name" value="Immunoglobulins"/>
    <property type="match status" value="1"/>
</dbReference>
<evidence type="ECO:0000313" key="8">
    <source>
        <dbReference type="EMBL" id="MFC5847220.1"/>
    </source>
</evidence>
<proteinExistence type="predicted"/>
<evidence type="ECO:0000256" key="3">
    <source>
        <dbReference type="ARBA" id="ARBA00022801"/>
    </source>
</evidence>
<dbReference type="Gene3D" id="1.50.10.10">
    <property type="match status" value="1"/>
</dbReference>
<dbReference type="EC" id="3.2.1.40" evidence="2"/>
<dbReference type="InterPro" id="IPR016007">
    <property type="entry name" value="Alpha_rhamnosid"/>
</dbReference>
<gene>
    <name evidence="8" type="ORF">ACFPQ6_02760</name>
</gene>
<dbReference type="PANTHER" id="PTHR33307:SF6">
    <property type="entry name" value="ALPHA-RHAMNOSIDASE (EUROFUNG)-RELATED"/>
    <property type="match status" value="1"/>
</dbReference>
<organism evidence="8 9">
    <name type="scientific">Deinococcus petrolearius</name>
    <dbReference type="NCBI Taxonomy" id="1751295"/>
    <lineage>
        <taxon>Bacteria</taxon>
        <taxon>Thermotogati</taxon>
        <taxon>Deinococcota</taxon>
        <taxon>Deinococci</taxon>
        <taxon>Deinococcales</taxon>
        <taxon>Deinococcaceae</taxon>
        <taxon>Deinococcus</taxon>
    </lineage>
</organism>
<dbReference type="InterPro" id="IPR008928">
    <property type="entry name" value="6-hairpin_glycosidase_sf"/>
</dbReference>
<dbReference type="Pfam" id="PF17390">
    <property type="entry name" value="Bac_rhamnosid_C"/>
    <property type="match status" value="1"/>
</dbReference>
<dbReference type="PIRSF" id="PIRSF010631">
    <property type="entry name" value="A-rhamnsds"/>
    <property type="match status" value="1"/>
</dbReference>
<dbReference type="InterPro" id="IPR013783">
    <property type="entry name" value="Ig-like_fold"/>
</dbReference>
<feature type="domain" description="Alpha-L-rhamnosidase concanavalin-like" evidence="4">
    <location>
        <begin position="337"/>
        <end position="434"/>
    </location>
</feature>
<dbReference type="Pfam" id="PF05592">
    <property type="entry name" value="Bac_rhamnosid"/>
    <property type="match status" value="1"/>
</dbReference>
<evidence type="ECO:0000313" key="9">
    <source>
        <dbReference type="Proteomes" id="UP001595979"/>
    </source>
</evidence>
<dbReference type="Pfam" id="PF25788">
    <property type="entry name" value="Ig_Rha78A_N"/>
    <property type="match status" value="1"/>
</dbReference>
<dbReference type="InterPro" id="IPR013737">
    <property type="entry name" value="Bac_rhamnosid_N"/>
</dbReference>
<protein>
    <recommendedName>
        <fullName evidence="2">alpha-L-rhamnosidase</fullName>
        <ecNumber evidence="2">3.2.1.40</ecNumber>
    </recommendedName>
</protein>
<evidence type="ECO:0000256" key="2">
    <source>
        <dbReference type="ARBA" id="ARBA00012652"/>
    </source>
</evidence>
<dbReference type="Pfam" id="PF17389">
    <property type="entry name" value="Bac_rhamnosid6H"/>
    <property type="match status" value="1"/>
</dbReference>
<comment type="catalytic activity">
    <reaction evidence="1">
        <text>Hydrolysis of terminal non-reducing alpha-L-rhamnose residues in alpha-L-rhamnosides.</text>
        <dbReference type="EC" id="3.2.1.40"/>
    </reaction>
</comment>
<dbReference type="InterPro" id="IPR035398">
    <property type="entry name" value="Bac_rhamnosid_C"/>
</dbReference>
<dbReference type="InterPro" id="IPR012341">
    <property type="entry name" value="6hp_glycosidase-like_sf"/>
</dbReference>
<dbReference type="Gene3D" id="2.60.120.260">
    <property type="entry name" value="Galactose-binding domain-like"/>
    <property type="match status" value="2"/>
</dbReference>
<comment type="caution">
    <text evidence="8">The sequence shown here is derived from an EMBL/GenBank/DDBJ whole genome shotgun (WGS) entry which is preliminary data.</text>
</comment>
<evidence type="ECO:0000259" key="5">
    <source>
        <dbReference type="Pfam" id="PF08531"/>
    </source>
</evidence>
<evidence type="ECO:0000259" key="6">
    <source>
        <dbReference type="Pfam" id="PF17389"/>
    </source>
</evidence>
<dbReference type="SUPFAM" id="SSF48208">
    <property type="entry name" value="Six-hairpin glycosidases"/>
    <property type="match status" value="1"/>
</dbReference>
<dbReference type="InterPro" id="IPR035396">
    <property type="entry name" value="Bac_rhamnosid6H"/>
</dbReference>
<sequence>MTVQSPSDAPALPAPRVLDLRAEYRHEAFGTGESAPRLSWRTETDSANWRQRGYALQAFGAAGELLGATGRTESGESVLVPWPFRPLASRERVQVQVRVWGDDQRPSDWSAPLDLEVGLLAPEDWSAAFVTPDRDEDTARPQPSPLLRREFDVRGPVRRARLYLSALGVYEARLNGRRVGDDVLAPGWTSYHHRLRYQTVDVTALLREGRNALGASLGDGWYRGRLGFGGGRRNIYGDRLALLAQLEITYADGAVERVVTDGSWRASTGAILAADLYDGETCDARLEPGGWSEAGFDDAGWWAVREVGGPRPALVAPDGPPVRRIETLRPVSITGSPSGKTLVDFGQNLVGWVRFTVRGEAGHTVTLRHAEVLEHGELGTRPLRFAAATDRYTLRGGGPETWEPTFTFHGFRYVEVGDWPGELTPEDLVAVVVHSDLKRTGWFECSDELVNRLHGNVVWGMRGNFLDLPTDCPQRDERLGWTGDIQVFSPTASFLYDVNGFLASWLADLAADQREDGAVPAVIPQVLPETLPAAAWGDAATVVPWVLYRRYGDTRVLERQYGSMKAWVEYVRARAGETLLWDQDFQFGDWLDPAAPPTNPAAGRTLPGVVATAYFARSAELVSQAARVLGNTGDAQAYAALAAQVRAAFVREYVTPNGRVLSDSSTAYALALEFALLPGEAERDRAARRLRELVRESGYHISTGFAGTPLICDALTHAGEVDAAYQLLFQRGCPSWLYPVTMGATTVWERWDSMLPDGSINPGEMTSFNHYALGAVADWLHRSVAGLAPAEPGYRRLTVRPRPGGGLTHARARHDTPYGPAEVGWRVEAGQIEVEVVIAPNTAADVTLPGSGERHAVGSGRHRWVYPYADARLHPPQVTLDSDYDALVRHPEAEALVTRLVGEHSPDHLGGFQRALRSSVAGMSIRRAVWGTRHREALLDRLEAALRELQA</sequence>
<name>A0ABW1DF80_9DEIO</name>
<keyword evidence="3 8" id="KW-0378">Hydrolase</keyword>
<evidence type="ECO:0000259" key="4">
    <source>
        <dbReference type="Pfam" id="PF05592"/>
    </source>
</evidence>
<evidence type="ECO:0000256" key="1">
    <source>
        <dbReference type="ARBA" id="ARBA00001445"/>
    </source>
</evidence>
<dbReference type="PANTHER" id="PTHR33307">
    <property type="entry name" value="ALPHA-RHAMNOSIDASE (EUROFUNG)"/>
    <property type="match status" value="1"/>
</dbReference>
<accession>A0ABW1DF80</accession>
<dbReference type="GO" id="GO:0016787">
    <property type="term" value="F:hydrolase activity"/>
    <property type="evidence" value="ECO:0007669"/>
    <property type="project" value="UniProtKB-KW"/>
</dbReference>
<feature type="domain" description="Alpha-L-rhamnosidase six-hairpin glycosidase" evidence="6">
    <location>
        <begin position="438"/>
        <end position="784"/>
    </location>
</feature>
<dbReference type="Proteomes" id="UP001595979">
    <property type="component" value="Unassembled WGS sequence"/>
</dbReference>
<evidence type="ECO:0000259" key="7">
    <source>
        <dbReference type="Pfam" id="PF17390"/>
    </source>
</evidence>
<feature type="domain" description="Bacterial alpha-L-rhamnosidase N-terminal" evidence="5">
    <location>
        <begin position="157"/>
        <end position="326"/>
    </location>
</feature>
<dbReference type="Gene3D" id="2.60.420.10">
    <property type="entry name" value="Maltose phosphorylase, domain 3"/>
    <property type="match status" value="1"/>
</dbReference>
<reference evidence="9" key="1">
    <citation type="journal article" date="2019" name="Int. J. Syst. Evol. Microbiol.">
        <title>The Global Catalogue of Microorganisms (GCM) 10K type strain sequencing project: providing services to taxonomists for standard genome sequencing and annotation.</title>
        <authorList>
            <consortium name="The Broad Institute Genomics Platform"/>
            <consortium name="The Broad Institute Genome Sequencing Center for Infectious Disease"/>
            <person name="Wu L."/>
            <person name="Ma J."/>
        </authorList>
    </citation>
    <scope>NUCLEOTIDE SEQUENCE [LARGE SCALE GENOMIC DNA]</scope>
    <source>
        <strain evidence="9">CGMCC 1.15053</strain>
    </source>
</reference>
<dbReference type="InterPro" id="IPR008902">
    <property type="entry name" value="Rhamnosid_concanavalin"/>
</dbReference>
<dbReference type="RefSeq" id="WP_380046172.1">
    <property type="nucleotide sequence ID" value="NZ_JBHSOH010000004.1"/>
</dbReference>
<dbReference type="EMBL" id="JBHSOH010000004">
    <property type="protein sequence ID" value="MFC5847220.1"/>
    <property type="molecule type" value="Genomic_DNA"/>
</dbReference>
<dbReference type="Pfam" id="PF08531">
    <property type="entry name" value="Bac_rhamnosid_N"/>
    <property type="match status" value="1"/>
</dbReference>
<feature type="domain" description="Alpha-L-rhamnosidase C-terminal" evidence="7">
    <location>
        <begin position="786"/>
        <end position="861"/>
    </location>
</feature>